<organism evidence="2 3">
    <name type="scientific">Amycolatopsis cihanbeyliensis</name>
    <dbReference type="NCBI Taxonomy" id="1128664"/>
    <lineage>
        <taxon>Bacteria</taxon>
        <taxon>Bacillati</taxon>
        <taxon>Actinomycetota</taxon>
        <taxon>Actinomycetes</taxon>
        <taxon>Pseudonocardiales</taxon>
        <taxon>Pseudonocardiaceae</taxon>
        <taxon>Amycolatopsis</taxon>
    </lineage>
</organism>
<dbReference type="Proteomes" id="UP000320876">
    <property type="component" value="Unassembled WGS sequence"/>
</dbReference>
<evidence type="ECO:0000313" key="3">
    <source>
        <dbReference type="Proteomes" id="UP000320876"/>
    </source>
</evidence>
<dbReference type="EMBL" id="VFML01000002">
    <property type="protein sequence ID" value="TQI94097.1"/>
    <property type="molecule type" value="Genomic_DNA"/>
</dbReference>
<name>A0A542CTE1_AMYCI</name>
<accession>A0A542CTE1</accession>
<feature type="compositionally biased region" description="Basic and acidic residues" evidence="1">
    <location>
        <begin position="65"/>
        <end position="74"/>
    </location>
</feature>
<protein>
    <submittedName>
        <fullName evidence="2">Uncharacterized protein</fullName>
    </submittedName>
</protein>
<keyword evidence="3" id="KW-1185">Reference proteome</keyword>
<proteinExistence type="predicted"/>
<gene>
    <name evidence="2" type="ORF">FB471_6250</name>
</gene>
<reference evidence="2 3" key="1">
    <citation type="submission" date="2019-06" db="EMBL/GenBank/DDBJ databases">
        <title>Sequencing the genomes of 1000 actinobacteria strains.</title>
        <authorList>
            <person name="Klenk H.-P."/>
        </authorList>
    </citation>
    <scope>NUCLEOTIDE SEQUENCE [LARGE SCALE GENOMIC DNA]</scope>
    <source>
        <strain evidence="2 3">DSM 45679</strain>
    </source>
</reference>
<evidence type="ECO:0000313" key="2">
    <source>
        <dbReference type="EMBL" id="TQI94097.1"/>
    </source>
</evidence>
<sequence length="232" mass="24033">MGLHGAARSVWRPGRWHRWCGSRDRYGTCGWLRPNLRSRWHLREDAPNGRGARGGVGSLPHRRQHEQDCEKYHRGDPKCGVHSVSLPSTLIEACRWNGCFALVGEPGAVWAPVPSGAGDDGAGAAGVAAQRDGPAAFAVAGPAVHLGVFGRASPLQPCAHGKPPSGGRHRASAPIMGRSSGVGARSRHPMQGIPVVSGGRISAAPAGSSCPHKASAGQVSSVLASARGSVVR</sequence>
<dbReference type="AlphaFoldDB" id="A0A542CTE1"/>
<evidence type="ECO:0000256" key="1">
    <source>
        <dbReference type="SAM" id="MobiDB-lite"/>
    </source>
</evidence>
<feature type="region of interest" description="Disordered" evidence="1">
    <location>
        <begin position="203"/>
        <end position="232"/>
    </location>
</feature>
<comment type="caution">
    <text evidence="2">The sequence shown here is derived from an EMBL/GenBank/DDBJ whole genome shotgun (WGS) entry which is preliminary data.</text>
</comment>
<feature type="region of interest" description="Disordered" evidence="1">
    <location>
        <begin position="45"/>
        <end position="74"/>
    </location>
</feature>